<dbReference type="EMBL" id="FWXO01000001">
    <property type="protein sequence ID" value="SMC45619.1"/>
    <property type="molecule type" value="Genomic_DNA"/>
</dbReference>
<accession>A0A1W1ZB19</accession>
<dbReference type="GO" id="GO:0015221">
    <property type="term" value="F:lipopolysaccharide transmembrane transporter activity"/>
    <property type="evidence" value="ECO:0007669"/>
    <property type="project" value="InterPro"/>
</dbReference>
<protein>
    <submittedName>
        <fullName evidence="1">LPS export ABC transporter protein LptC</fullName>
    </submittedName>
</protein>
<name>A0A1W1ZB19_9FLAO</name>
<dbReference type="RefSeq" id="WP_084060584.1">
    <property type="nucleotide sequence ID" value="NZ_FWXO01000001.1"/>
</dbReference>
<reference evidence="1 2" key="1">
    <citation type="submission" date="2017-04" db="EMBL/GenBank/DDBJ databases">
        <authorList>
            <person name="Afonso C.L."/>
            <person name="Miller P.J."/>
            <person name="Scott M.A."/>
            <person name="Spackman E."/>
            <person name="Goraichik I."/>
            <person name="Dimitrov K.M."/>
            <person name="Suarez D.L."/>
            <person name="Swayne D.E."/>
        </authorList>
    </citation>
    <scope>NUCLEOTIDE SEQUENCE [LARGE SCALE GENOMIC DNA]</scope>
    <source>
        <strain evidence="1 2">DSM 21164</strain>
    </source>
</reference>
<dbReference type="Gene3D" id="2.60.450.10">
    <property type="entry name" value="Lipopolysaccharide (LPS) transport protein A like domain"/>
    <property type="match status" value="1"/>
</dbReference>
<dbReference type="Proteomes" id="UP000192360">
    <property type="component" value="Unassembled WGS sequence"/>
</dbReference>
<dbReference type="OrthoDB" id="1427074at2"/>
<dbReference type="GO" id="GO:0005886">
    <property type="term" value="C:plasma membrane"/>
    <property type="evidence" value="ECO:0007669"/>
    <property type="project" value="InterPro"/>
</dbReference>
<dbReference type="PROSITE" id="PS51257">
    <property type="entry name" value="PROKAR_LIPOPROTEIN"/>
    <property type="match status" value="1"/>
</dbReference>
<sequence length="203" mass="23330">MIKKSVYNFKSIAIVYTIALLFFACADDYKRVGEEAKSKLYPQGVADNYKLTYTETQEPISTEEVSNTRKIAILTGEVSEDFENLEFPYRTFPKGLKVEFFDKEGKKSVILADYGIIYSGTNIIDLQRNVIVEMQDGKRLETNQLYYDQTTQWIFTQEKFKFSDEKDGTLIHGLGLDFNRDFTLLSAHKTGDGYKIIKEGVDD</sequence>
<dbReference type="InterPro" id="IPR026265">
    <property type="entry name" value="LptC"/>
</dbReference>
<dbReference type="NCBIfam" id="TIGR04409">
    <property type="entry name" value="LptC_YrbK"/>
    <property type="match status" value="1"/>
</dbReference>
<dbReference type="AlphaFoldDB" id="A0A1W1ZB19"/>
<evidence type="ECO:0000313" key="1">
    <source>
        <dbReference type="EMBL" id="SMC45619.1"/>
    </source>
</evidence>
<evidence type="ECO:0000313" key="2">
    <source>
        <dbReference type="Proteomes" id="UP000192360"/>
    </source>
</evidence>
<proteinExistence type="predicted"/>
<dbReference type="STRING" id="504486.SAMN05660703_1329"/>
<keyword evidence="2" id="KW-1185">Reference proteome</keyword>
<gene>
    <name evidence="1" type="ORF">SAMN05660703_1329</name>
</gene>
<dbReference type="Pfam" id="PF06835">
    <property type="entry name" value="LptC"/>
    <property type="match status" value="1"/>
</dbReference>
<organism evidence="1 2">
    <name type="scientific">Cellulophaga tyrosinoxydans</name>
    <dbReference type="NCBI Taxonomy" id="504486"/>
    <lineage>
        <taxon>Bacteria</taxon>
        <taxon>Pseudomonadati</taxon>
        <taxon>Bacteroidota</taxon>
        <taxon>Flavobacteriia</taxon>
        <taxon>Flavobacteriales</taxon>
        <taxon>Flavobacteriaceae</taxon>
        <taxon>Cellulophaga</taxon>
    </lineage>
</organism>
<dbReference type="InterPro" id="IPR010664">
    <property type="entry name" value="LipoPS_assembly_LptC-rel"/>
</dbReference>